<reference evidence="3" key="1">
    <citation type="journal article" date="2019" name="Science">
        <title>Mutation of a bHLH transcription factor allowed almond domestication.</title>
        <authorList>
            <person name="Sanchez-Perez R."/>
            <person name="Pavan S."/>
            <person name="Mazzeo R."/>
            <person name="Moldovan C."/>
            <person name="Aiese Cigliano R."/>
            <person name="Del Cueto J."/>
            <person name="Ricciardi F."/>
            <person name="Lotti C."/>
            <person name="Ricciardi L."/>
            <person name="Dicenta F."/>
            <person name="Lopez-Marques R.L."/>
            <person name="Lindberg Moller B."/>
        </authorList>
    </citation>
    <scope>NUCLEOTIDE SEQUENCE</scope>
</reference>
<dbReference type="PANTHER" id="PTHR24093">
    <property type="entry name" value="CATION TRANSPORTING ATPASE"/>
    <property type="match status" value="1"/>
</dbReference>
<dbReference type="EMBL" id="AP019304">
    <property type="protein sequence ID" value="BBH09314.1"/>
    <property type="molecule type" value="Genomic_DNA"/>
</dbReference>
<dbReference type="InterPro" id="IPR036412">
    <property type="entry name" value="HAD-like_sf"/>
</dbReference>
<evidence type="ECO:0000256" key="2">
    <source>
        <dbReference type="ARBA" id="ARBA00022842"/>
    </source>
</evidence>
<accession>A0A4Y1RY34</accession>
<dbReference type="SUPFAM" id="SSF56784">
    <property type="entry name" value="HAD-like"/>
    <property type="match status" value="1"/>
</dbReference>
<dbReference type="GO" id="GO:0005886">
    <property type="term" value="C:plasma membrane"/>
    <property type="evidence" value="ECO:0007669"/>
    <property type="project" value="TreeGrafter"/>
</dbReference>
<dbReference type="GO" id="GO:0005388">
    <property type="term" value="F:P-type calcium transporter activity"/>
    <property type="evidence" value="ECO:0007669"/>
    <property type="project" value="TreeGrafter"/>
</dbReference>
<organism evidence="3">
    <name type="scientific">Prunus dulcis</name>
    <name type="common">Almond</name>
    <name type="synonym">Amygdalus dulcis</name>
    <dbReference type="NCBI Taxonomy" id="3755"/>
    <lineage>
        <taxon>Eukaryota</taxon>
        <taxon>Viridiplantae</taxon>
        <taxon>Streptophyta</taxon>
        <taxon>Embryophyta</taxon>
        <taxon>Tracheophyta</taxon>
        <taxon>Spermatophyta</taxon>
        <taxon>Magnoliopsida</taxon>
        <taxon>eudicotyledons</taxon>
        <taxon>Gunneridae</taxon>
        <taxon>Pentapetalae</taxon>
        <taxon>rosids</taxon>
        <taxon>fabids</taxon>
        <taxon>Rosales</taxon>
        <taxon>Rosaceae</taxon>
        <taxon>Amygdaloideae</taxon>
        <taxon>Amygdaleae</taxon>
        <taxon>Prunus</taxon>
    </lineage>
</organism>
<dbReference type="Gene3D" id="3.40.50.1000">
    <property type="entry name" value="HAD superfamily/HAD-like"/>
    <property type="match status" value="1"/>
</dbReference>
<dbReference type="PANTHER" id="PTHR24093:SF369">
    <property type="entry name" value="CALCIUM-TRANSPORTING ATPASE"/>
    <property type="match status" value="1"/>
</dbReference>
<keyword evidence="2" id="KW-0460">Magnesium</keyword>
<proteinExistence type="predicted"/>
<comment type="subcellular location">
    <subcellularLocation>
        <location evidence="1">Endomembrane system</location>
        <topology evidence="1">Multi-pass membrane protein</topology>
    </subcellularLocation>
</comment>
<dbReference type="InterPro" id="IPR023214">
    <property type="entry name" value="HAD_sf"/>
</dbReference>
<name>A0A4Y1RY34_PRUDU</name>
<gene>
    <name evidence="3" type="ORF">Prudu_021771</name>
</gene>
<dbReference type="AlphaFoldDB" id="A0A4Y1RY34"/>
<protein>
    <submittedName>
        <fullName evidence="3">Autoinhibited Ca(2+)-ATPase 10</fullName>
    </submittedName>
</protein>
<evidence type="ECO:0000256" key="1">
    <source>
        <dbReference type="ARBA" id="ARBA00004127"/>
    </source>
</evidence>
<dbReference type="GO" id="GO:0012505">
    <property type="term" value="C:endomembrane system"/>
    <property type="evidence" value="ECO:0007669"/>
    <property type="project" value="UniProtKB-SubCell"/>
</dbReference>
<sequence length="140" mass="15238">MVSWHGVPSMSRFCYVQALKQSGEMVAVTGYVTEDAHALYQADTGLAMGIRGAEVAKESSGIIILDDKFATCVKLTVNVVALTTNLMAVVLDGHISLNVVQVRMHIINVTSQDWFRRSTILSALGPPLCHHDEECFSLST</sequence>
<evidence type="ECO:0000313" key="3">
    <source>
        <dbReference type="EMBL" id="BBH09314.1"/>
    </source>
</evidence>